<feature type="region of interest" description="Disordered" evidence="1">
    <location>
        <begin position="1"/>
        <end position="22"/>
    </location>
</feature>
<protein>
    <submittedName>
        <fullName evidence="2">DUF935 family protein</fullName>
    </submittedName>
</protein>
<dbReference type="InterPro" id="IPR009279">
    <property type="entry name" value="Portal_Mu"/>
</dbReference>
<gene>
    <name evidence="2" type="ORF">F2A26_06330</name>
</gene>
<dbReference type="Proteomes" id="UP000324870">
    <property type="component" value="Unassembled WGS sequence"/>
</dbReference>
<proteinExistence type="predicted"/>
<reference evidence="2 3" key="1">
    <citation type="journal article" date="2019" name="Nat. Med.">
        <title>A library of human gut bacterial isolates paired with longitudinal multiomics data enables mechanistic microbiome research.</title>
        <authorList>
            <person name="Poyet M."/>
            <person name="Groussin M."/>
            <person name="Gibbons S.M."/>
            <person name="Avila-Pacheco J."/>
            <person name="Jiang X."/>
            <person name="Kearney S.M."/>
            <person name="Perrotta A.R."/>
            <person name="Berdy B."/>
            <person name="Zhao S."/>
            <person name="Lieberman T.D."/>
            <person name="Swanson P.K."/>
            <person name="Smith M."/>
            <person name="Roesemann S."/>
            <person name="Alexander J.E."/>
            <person name="Rich S.A."/>
            <person name="Livny J."/>
            <person name="Vlamakis H."/>
            <person name="Clish C."/>
            <person name="Bullock K."/>
            <person name="Deik A."/>
            <person name="Scott J."/>
            <person name="Pierce K.A."/>
            <person name="Xavier R.J."/>
            <person name="Alm E.J."/>
        </authorList>
    </citation>
    <scope>NUCLEOTIDE SEQUENCE [LARGE SCALE GENOMIC DNA]</scope>
    <source>
        <strain evidence="2 3">BIOML-A1</strain>
    </source>
</reference>
<organism evidence="2 3">
    <name type="scientific">Alistipes finegoldii</name>
    <dbReference type="NCBI Taxonomy" id="214856"/>
    <lineage>
        <taxon>Bacteria</taxon>
        <taxon>Pseudomonadati</taxon>
        <taxon>Bacteroidota</taxon>
        <taxon>Bacteroidia</taxon>
        <taxon>Bacteroidales</taxon>
        <taxon>Rikenellaceae</taxon>
        <taxon>Alistipes</taxon>
    </lineage>
</organism>
<evidence type="ECO:0000313" key="3">
    <source>
        <dbReference type="Proteomes" id="UP000324870"/>
    </source>
</evidence>
<accession>A0ABQ6S4A7</accession>
<feature type="compositionally biased region" description="Basic residues" evidence="1">
    <location>
        <begin position="1"/>
        <end position="11"/>
    </location>
</feature>
<dbReference type="RefSeq" id="WP_130062861.1">
    <property type="nucleotide sequence ID" value="NZ_DBFNGO010000096.1"/>
</dbReference>
<dbReference type="Pfam" id="PF06074">
    <property type="entry name" value="Portal_Mu"/>
    <property type="match status" value="1"/>
</dbReference>
<feature type="compositionally biased region" description="Low complexity" evidence="1">
    <location>
        <begin position="391"/>
        <end position="403"/>
    </location>
</feature>
<keyword evidence="3" id="KW-1185">Reference proteome</keyword>
<evidence type="ECO:0000256" key="1">
    <source>
        <dbReference type="SAM" id="MobiDB-lite"/>
    </source>
</evidence>
<feature type="region of interest" description="Disordered" evidence="1">
    <location>
        <begin position="390"/>
        <end position="451"/>
    </location>
</feature>
<comment type="caution">
    <text evidence="2">The sequence shown here is derived from an EMBL/GenBank/DDBJ whole genome shotgun (WGS) entry which is preliminary data.</text>
</comment>
<feature type="compositionally biased region" description="Acidic residues" evidence="1">
    <location>
        <begin position="404"/>
        <end position="416"/>
    </location>
</feature>
<sequence>MAKEKKKKGKRITAGGNIGRTPTQTIVLQPTRRGGLDVSAYMDSIRQAELIDWPRRAKLIDLYADVMLDGHLFSVLRKQKAAILSTPIQFQRDGNLDEAMQEHIDSPWFNRFIEDLINDEWEGVGGSLFQFFLDDKGWIDYNLIPRKHVDAINRTILCNQTDLTGESWDDFSDLLYVGNPRQIGHLAVAAFWVILKRNNVADWAELGEIFGRPIREGTYDAWDDKAREKLIDDIYNMGGAGVIVHPDGTKINLIQAGNISGGSDLYDRLHATCNNEISKIVNGNTLTTEAGDKGTQALGTVQQEGEVDIAFFIKRRILDILNYEVTDVFASMGIDTSGGKFAFVPPKKKDPEKQVTIVCRLKNEAGLPIDDDYLYEEFGIPKPDNYDEMKAAQQTAASATEEQAGSEDGESTDEDDPTKTGTEPKKNRKLTDRVRDFFGRAPESAGADSDW</sequence>
<feature type="compositionally biased region" description="Basic and acidic residues" evidence="1">
    <location>
        <begin position="422"/>
        <end position="438"/>
    </location>
</feature>
<name>A0ABQ6S4A7_9BACT</name>
<dbReference type="EMBL" id="VVND01000007">
    <property type="protein sequence ID" value="KAA3159653.1"/>
    <property type="molecule type" value="Genomic_DNA"/>
</dbReference>
<evidence type="ECO:0000313" key="2">
    <source>
        <dbReference type="EMBL" id="KAA3159653.1"/>
    </source>
</evidence>